<accession>E6PQQ5</accession>
<dbReference type="AlphaFoldDB" id="E6PQQ5"/>
<evidence type="ECO:0000313" key="2">
    <source>
        <dbReference type="EMBL" id="CBH97260.1"/>
    </source>
</evidence>
<name>E6PQQ5_9ZZZZ</name>
<feature type="domain" description="DUF3291" evidence="1">
    <location>
        <begin position="5"/>
        <end position="57"/>
    </location>
</feature>
<comment type="caution">
    <text evidence="2">The sequence shown here is derived from an EMBL/GenBank/DDBJ whole genome shotgun (WGS) entry which is preliminary data.</text>
</comment>
<proteinExistence type="predicted"/>
<dbReference type="InterPro" id="IPR021708">
    <property type="entry name" value="DUF3291"/>
</dbReference>
<dbReference type="EMBL" id="CABM01000042">
    <property type="protein sequence ID" value="CBH97260.1"/>
    <property type="molecule type" value="Genomic_DNA"/>
</dbReference>
<evidence type="ECO:0000259" key="1">
    <source>
        <dbReference type="Pfam" id="PF11695"/>
    </source>
</evidence>
<dbReference type="Pfam" id="PF11695">
    <property type="entry name" value="DUF3291"/>
    <property type="match status" value="1"/>
</dbReference>
<reference evidence="2" key="1">
    <citation type="submission" date="2009-10" db="EMBL/GenBank/DDBJ databases">
        <title>Diversity of trophic interactions inside an arsenic-rich microbial ecosystem.</title>
        <authorList>
            <person name="Bertin P.N."/>
            <person name="Heinrich-Salmeron A."/>
            <person name="Pelletier E."/>
            <person name="Goulhen-Chollet F."/>
            <person name="Arsene-Ploetze F."/>
            <person name="Gallien S."/>
            <person name="Calteau A."/>
            <person name="Vallenet D."/>
            <person name="Casiot C."/>
            <person name="Chane-Woon-Ming B."/>
            <person name="Giloteaux L."/>
            <person name="Barakat M."/>
            <person name="Bonnefoy V."/>
            <person name="Bruneel O."/>
            <person name="Chandler M."/>
            <person name="Cleiss J."/>
            <person name="Duran R."/>
            <person name="Elbaz-Poulichet F."/>
            <person name="Fonknechten N."/>
            <person name="Lauga B."/>
            <person name="Mornico D."/>
            <person name="Ortet P."/>
            <person name="Schaeffer C."/>
            <person name="Siguier P."/>
            <person name="Alexander Thil Smith A."/>
            <person name="Van Dorsselaer A."/>
            <person name="Weissenbach J."/>
            <person name="Medigue C."/>
            <person name="Le Paslier D."/>
        </authorList>
    </citation>
    <scope>NUCLEOTIDE SEQUENCE</scope>
</reference>
<sequence>MPYQLAQLNIAVARAPLDSPVMADFVANRERINALAAAALGFIWAYQPEAGDADVLLQSTHPILFH</sequence>
<gene>
    <name evidence="2" type="ORF">CARN2_2732</name>
</gene>
<organism evidence="2">
    <name type="scientific">mine drainage metagenome</name>
    <dbReference type="NCBI Taxonomy" id="410659"/>
    <lineage>
        <taxon>unclassified sequences</taxon>
        <taxon>metagenomes</taxon>
        <taxon>ecological metagenomes</taxon>
    </lineage>
</organism>
<protein>
    <recommendedName>
        <fullName evidence="1">DUF3291 domain-containing protein</fullName>
    </recommendedName>
</protein>